<dbReference type="SUPFAM" id="SSF46626">
    <property type="entry name" value="Cytochrome c"/>
    <property type="match status" value="1"/>
</dbReference>
<reference evidence="1 2" key="1">
    <citation type="submission" date="2016-04" db="EMBL/GenBank/DDBJ databases">
        <title>Complete genome sequence of natural rubber-degrading, novel Gram-negative bacterium, Rhizobacter gummiphilus strain NS21.</title>
        <authorList>
            <person name="Tabata M."/>
            <person name="Kasai D."/>
            <person name="Fukuda M."/>
        </authorList>
    </citation>
    <scope>NUCLEOTIDE SEQUENCE [LARGE SCALE GENOMIC DNA]</scope>
    <source>
        <strain evidence="1 2">NS21</strain>
    </source>
</reference>
<dbReference type="RefSeq" id="WP_085753061.1">
    <property type="nucleotide sequence ID" value="NZ_BSPR01000015.1"/>
</dbReference>
<name>A0A1W6LEQ6_9BURK</name>
<proteinExistence type="predicted"/>
<evidence type="ECO:0000313" key="1">
    <source>
        <dbReference type="EMBL" id="ARN22755.1"/>
    </source>
</evidence>
<dbReference type="PANTHER" id="PTHR35008">
    <property type="entry name" value="BLL4482 PROTEIN-RELATED"/>
    <property type="match status" value="1"/>
</dbReference>
<gene>
    <name evidence="1" type="ORF">A4W93_24170</name>
</gene>
<dbReference type="AlphaFoldDB" id="A0A1W6LEQ6"/>
<dbReference type="STRING" id="946333.A4W93_24170"/>
<evidence type="ECO:0000313" key="2">
    <source>
        <dbReference type="Proteomes" id="UP000193427"/>
    </source>
</evidence>
<dbReference type="OrthoDB" id="9811281at2"/>
<dbReference type="Proteomes" id="UP000193427">
    <property type="component" value="Chromosome"/>
</dbReference>
<dbReference type="InterPro" id="IPR036909">
    <property type="entry name" value="Cyt_c-like_dom_sf"/>
</dbReference>
<dbReference type="EMBL" id="CP015118">
    <property type="protein sequence ID" value="ARN22755.1"/>
    <property type="molecule type" value="Genomic_DNA"/>
</dbReference>
<dbReference type="PROSITE" id="PS51007">
    <property type="entry name" value="CYTC"/>
    <property type="match status" value="1"/>
</dbReference>
<dbReference type="Gene3D" id="1.10.760.10">
    <property type="entry name" value="Cytochrome c-like domain"/>
    <property type="match status" value="1"/>
</dbReference>
<dbReference type="GO" id="GO:0009055">
    <property type="term" value="F:electron transfer activity"/>
    <property type="evidence" value="ECO:0007669"/>
    <property type="project" value="InterPro"/>
</dbReference>
<dbReference type="PANTHER" id="PTHR35008:SF4">
    <property type="entry name" value="BLL4482 PROTEIN"/>
    <property type="match status" value="1"/>
</dbReference>
<dbReference type="GO" id="GO:0020037">
    <property type="term" value="F:heme binding"/>
    <property type="evidence" value="ECO:0007669"/>
    <property type="project" value="InterPro"/>
</dbReference>
<protein>
    <submittedName>
        <fullName evidence="1">Diheme cytochrome c-553</fullName>
    </submittedName>
</protein>
<sequence length="178" mass="18975">MKPLLLLPLLGAALAAQAADPAPRDRIERGRYLVTTSGCADCHTPLKMGPRGPEPDAARTLAGHPEGLVMPPVPALPAGPWQVVSSATNTAWAGPWGVSFTANLTPDRETGLGLWSEQDFVLTLREGRHVGRGRPLLPPMPPAYGQMTDADLKAMYAYLQTLPPIRNRVPAPLPPAAR</sequence>
<dbReference type="InterPro" id="IPR051459">
    <property type="entry name" value="Cytochrome_c-type_DH"/>
</dbReference>
<organism evidence="1 2">
    <name type="scientific">Piscinibacter gummiphilus</name>
    <dbReference type="NCBI Taxonomy" id="946333"/>
    <lineage>
        <taxon>Bacteria</taxon>
        <taxon>Pseudomonadati</taxon>
        <taxon>Pseudomonadota</taxon>
        <taxon>Betaproteobacteria</taxon>
        <taxon>Burkholderiales</taxon>
        <taxon>Sphaerotilaceae</taxon>
        <taxon>Piscinibacter</taxon>
    </lineage>
</organism>
<accession>A0A1W6LEQ6</accession>
<dbReference type="InterPro" id="IPR009056">
    <property type="entry name" value="Cyt_c-like_dom"/>
</dbReference>
<keyword evidence="2" id="KW-1185">Reference proteome</keyword>
<dbReference type="KEGG" id="rgu:A4W93_24170"/>